<sequence>MELISPIVTIRNEEVYDQVELDQNLNETGPQEIQPDDNNLENNNDDYSLPLADYQLARDRNRRQMRSPNILGYFECVSATLLSMHELFDTEPKSYQEAIESKHFDK</sequence>
<accession>A0ABD1RCZ4</accession>
<evidence type="ECO:0000313" key="2">
    <source>
        <dbReference type="EMBL" id="KAL2486280.1"/>
    </source>
</evidence>
<gene>
    <name evidence="2" type="ORF">Adt_31036</name>
</gene>
<protein>
    <submittedName>
        <fullName evidence="2">Uncharacterized protein</fullName>
    </submittedName>
</protein>
<dbReference type="AlphaFoldDB" id="A0ABD1RCZ4"/>
<keyword evidence="3" id="KW-1185">Reference proteome</keyword>
<comment type="caution">
    <text evidence="2">The sequence shown here is derived from an EMBL/GenBank/DDBJ whole genome shotgun (WGS) entry which is preliminary data.</text>
</comment>
<proteinExistence type="predicted"/>
<reference evidence="3" key="1">
    <citation type="submission" date="2024-07" db="EMBL/GenBank/DDBJ databases">
        <title>Two chromosome-level genome assemblies of Korean endemic species Abeliophyllum distichum and Forsythia ovata (Oleaceae).</title>
        <authorList>
            <person name="Jang H."/>
        </authorList>
    </citation>
    <scope>NUCLEOTIDE SEQUENCE [LARGE SCALE GENOMIC DNA]</scope>
</reference>
<dbReference type="Proteomes" id="UP001604336">
    <property type="component" value="Unassembled WGS sequence"/>
</dbReference>
<evidence type="ECO:0000313" key="3">
    <source>
        <dbReference type="Proteomes" id="UP001604336"/>
    </source>
</evidence>
<dbReference type="EMBL" id="JBFOLK010000009">
    <property type="protein sequence ID" value="KAL2486280.1"/>
    <property type="molecule type" value="Genomic_DNA"/>
</dbReference>
<feature type="region of interest" description="Disordered" evidence="1">
    <location>
        <begin position="25"/>
        <end position="47"/>
    </location>
</feature>
<name>A0ABD1RCZ4_9LAMI</name>
<evidence type="ECO:0000256" key="1">
    <source>
        <dbReference type="SAM" id="MobiDB-lite"/>
    </source>
</evidence>
<organism evidence="2 3">
    <name type="scientific">Abeliophyllum distichum</name>
    <dbReference type="NCBI Taxonomy" id="126358"/>
    <lineage>
        <taxon>Eukaryota</taxon>
        <taxon>Viridiplantae</taxon>
        <taxon>Streptophyta</taxon>
        <taxon>Embryophyta</taxon>
        <taxon>Tracheophyta</taxon>
        <taxon>Spermatophyta</taxon>
        <taxon>Magnoliopsida</taxon>
        <taxon>eudicotyledons</taxon>
        <taxon>Gunneridae</taxon>
        <taxon>Pentapetalae</taxon>
        <taxon>asterids</taxon>
        <taxon>lamiids</taxon>
        <taxon>Lamiales</taxon>
        <taxon>Oleaceae</taxon>
        <taxon>Forsythieae</taxon>
        <taxon>Abeliophyllum</taxon>
    </lineage>
</organism>